<reference evidence="4" key="1">
    <citation type="journal article" date="2019" name="Int. J. Syst. Evol. Microbiol.">
        <title>The Global Catalogue of Microorganisms (GCM) 10K type strain sequencing project: providing services to taxonomists for standard genome sequencing and annotation.</title>
        <authorList>
            <consortium name="The Broad Institute Genomics Platform"/>
            <consortium name="The Broad Institute Genome Sequencing Center for Infectious Disease"/>
            <person name="Wu L."/>
            <person name="Ma J."/>
        </authorList>
    </citation>
    <scope>NUCLEOTIDE SEQUENCE [LARGE SCALE GENOMIC DNA]</scope>
    <source>
        <strain evidence="4">JCM 13023</strain>
    </source>
</reference>
<dbReference type="EMBL" id="BAAALN010000006">
    <property type="protein sequence ID" value="GAA1239087.1"/>
    <property type="molecule type" value="Genomic_DNA"/>
</dbReference>
<keyword evidence="1" id="KW-0808">Transferase</keyword>
<dbReference type="PANTHER" id="PTHR32125:SF4">
    <property type="entry name" value="2-C-METHYL-D-ERYTHRITOL 4-PHOSPHATE CYTIDYLYLTRANSFERASE, CHLOROPLASTIC"/>
    <property type="match status" value="1"/>
</dbReference>
<dbReference type="PANTHER" id="PTHR32125">
    <property type="entry name" value="2-C-METHYL-D-ERYTHRITOL 4-PHOSPHATE CYTIDYLYLTRANSFERASE, CHLOROPLASTIC"/>
    <property type="match status" value="1"/>
</dbReference>
<dbReference type="InterPro" id="IPR029044">
    <property type="entry name" value="Nucleotide-diphossugar_trans"/>
</dbReference>
<sequence>MVNQQVPMVMPKMTMTEGVLAAARVLATIDELLGGEPGCIRSRMIPAVAERRTRRGSAGRSRRVPPAAGVVLASGAGTRVGAEMNKVYLPLAGRRLVSWSLDAFARVPEIGALLLVTRPQDRDLVDWVLDREVGSRVEVVYGGETRQESELRALRWLSSRIDEGSVDSVLIHDAARPLVSPALIAGVLHEAREHGGAIPALPADDLVAVDEAGALTGQGPTSIVRAQTPQGFRAGPLLEVYERAARDDFVGTDTASVMERFSELPVRWVRGEQQNFKITYPHDLVVAEQILAAADYRT</sequence>
<evidence type="ECO:0000256" key="2">
    <source>
        <dbReference type="ARBA" id="ARBA00022695"/>
    </source>
</evidence>
<dbReference type="InterPro" id="IPR050088">
    <property type="entry name" value="IspD/TarI_cytidylyltransf_bact"/>
</dbReference>
<gene>
    <name evidence="3" type="ORF">GCM10009676_24620</name>
</gene>
<dbReference type="SUPFAM" id="SSF53448">
    <property type="entry name" value="Nucleotide-diphospho-sugar transferases"/>
    <property type="match status" value="1"/>
</dbReference>
<keyword evidence="2 3" id="KW-0548">Nucleotidyltransferase</keyword>
<proteinExistence type="predicted"/>
<dbReference type="CDD" id="cd02516">
    <property type="entry name" value="CDP-ME_synthetase"/>
    <property type="match status" value="1"/>
</dbReference>
<dbReference type="Gene3D" id="3.90.550.10">
    <property type="entry name" value="Spore Coat Polysaccharide Biosynthesis Protein SpsA, Chain A"/>
    <property type="match status" value="1"/>
</dbReference>
<dbReference type="GO" id="GO:0016779">
    <property type="term" value="F:nucleotidyltransferase activity"/>
    <property type="evidence" value="ECO:0007669"/>
    <property type="project" value="UniProtKB-KW"/>
</dbReference>
<dbReference type="Pfam" id="PF01128">
    <property type="entry name" value="IspD"/>
    <property type="match status" value="1"/>
</dbReference>
<keyword evidence="4" id="KW-1185">Reference proteome</keyword>
<dbReference type="Proteomes" id="UP001500653">
    <property type="component" value="Unassembled WGS sequence"/>
</dbReference>
<protein>
    <submittedName>
        <fullName evidence="3">IspD/TarI family cytidylyltransferase</fullName>
    </submittedName>
</protein>
<dbReference type="InterPro" id="IPR018294">
    <property type="entry name" value="ISPD_synthase_CS"/>
</dbReference>
<dbReference type="PROSITE" id="PS01295">
    <property type="entry name" value="ISPD"/>
    <property type="match status" value="1"/>
</dbReference>
<comment type="caution">
    <text evidence="3">The sequence shown here is derived from an EMBL/GenBank/DDBJ whole genome shotgun (WGS) entry which is preliminary data.</text>
</comment>
<evidence type="ECO:0000256" key="1">
    <source>
        <dbReference type="ARBA" id="ARBA00022679"/>
    </source>
</evidence>
<dbReference type="InterPro" id="IPR034683">
    <property type="entry name" value="IspD/TarI"/>
</dbReference>
<accession>A0ABP4GVT6</accession>
<evidence type="ECO:0000313" key="4">
    <source>
        <dbReference type="Proteomes" id="UP001500653"/>
    </source>
</evidence>
<evidence type="ECO:0000313" key="3">
    <source>
        <dbReference type="EMBL" id="GAA1239087.1"/>
    </source>
</evidence>
<name>A0ABP4GVT6_9PSEU</name>
<organism evidence="3 4">
    <name type="scientific">Prauserella halophila</name>
    <dbReference type="NCBI Taxonomy" id="185641"/>
    <lineage>
        <taxon>Bacteria</taxon>
        <taxon>Bacillati</taxon>
        <taxon>Actinomycetota</taxon>
        <taxon>Actinomycetes</taxon>
        <taxon>Pseudonocardiales</taxon>
        <taxon>Pseudonocardiaceae</taxon>
        <taxon>Prauserella</taxon>
    </lineage>
</organism>